<sequence length="291" mass="33037">MSSTSTDKELHLQRWSSLLADFYSTNNPLYGSIITLIEFSTQSNGVITLNFSLLDSNVSVTDVEPILQTLGFVNGVLVYSDDYPEYEKIKRQVRSTWHSKKAAELEEELNRLLNSKPAVYTVAHRRSEVASFVRVFKDNVGAAPFIKGLRQLFELQHGKRNLVSWTFLDDRLTQNGPDFMRAAVNLLVNVLSFTHTIQEADESVTQEISRTWYFSVTIPDSEIKSLLSLIPKNVGSVRATGTIEISSQQRPSEMRSLVGRICWLPIGITLFWWRFWTGLLLQLLGIMGKSK</sequence>
<dbReference type="EMBL" id="CAJVPI010000126">
    <property type="protein sequence ID" value="CAG8485241.1"/>
    <property type="molecule type" value="Genomic_DNA"/>
</dbReference>
<evidence type="ECO:0000313" key="2">
    <source>
        <dbReference type="Proteomes" id="UP000789739"/>
    </source>
</evidence>
<dbReference type="OrthoDB" id="2440333at2759"/>
<dbReference type="Proteomes" id="UP000789739">
    <property type="component" value="Unassembled WGS sequence"/>
</dbReference>
<gene>
    <name evidence="1" type="ORF">PBRASI_LOCUS1796</name>
</gene>
<comment type="caution">
    <text evidence="1">The sequence shown here is derived from an EMBL/GenBank/DDBJ whole genome shotgun (WGS) entry which is preliminary data.</text>
</comment>
<name>A0A9N8WGX0_9GLOM</name>
<evidence type="ECO:0000313" key="1">
    <source>
        <dbReference type="EMBL" id="CAG8485241.1"/>
    </source>
</evidence>
<accession>A0A9N8WGX0</accession>
<proteinExistence type="predicted"/>
<reference evidence="1" key="1">
    <citation type="submission" date="2021-06" db="EMBL/GenBank/DDBJ databases">
        <authorList>
            <person name="Kallberg Y."/>
            <person name="Tangrot J."/>
            <person name="Rosling A."/>
        </authorList>
    </citation>
    <scope>NUCLEOTIDE SEQUENCE</scope>
    <source>
        <strain evidence="1">BR232B</strain>
    </source>
</reference>
<protein>
    <submittedName>
        <fullName evidence="1">2860_t:CDS:1</fullName>
    </submittedName>
</protein>
<organism evidence="1 2">
    <name type="scientific">Paraglomus brasilianum</name>
    <dbReference type="NCBI Taxonomy" id="144538"/>
    <lineage>
        <taxon>Eukaryota</taxon>
        <taxon>Fungi</taxon>
        <taxon>Fungi incertae sedis</taxon>
        <taxon>Mucoromycota</taxon>
        <taxon>Glomeromycotina</taxon>
        <taxon>Glomeromycetes</taxon>
        <taxon>Paraglomerales</taxon>
        <taxon>Paraglomeraceae</taxon>
        <taxon>Paraglomus</taxon>
    </lineage>
</organism>
<keyword evidence="2" id="KW-1185">Reference proteome</keyword>
<dbReference type="AlphaFoldDB" id="A0A9N8WGX0"/>